<sequence>MIPQQKGRPVATQPATIDHPYLIRKGIRVPSENRVRQCRELLVLPVMDFKANLTSLQFIAPNANKRLLSGGRKRDCFIPVQGDIANPSKVVIYEGWATGCTLFEDEPESTILAAIDAGNLKPVAINARNRWPFAELVIAGDDDRKTPGNPGATKAKEAAIASDALLAFPQWPEGAPDTLTDFNDLVQWQRGAHHE</sequence>
<feature type="domain" description="Toprim" evidence="1">
    <location>
        <begin position="90"/>
        <end position="187"/>
    </location>
</feature>
<dbReference type="AlphaFoldDB" id="A0A450ZK78"/>
<organism evidence="2">
    <name type="scientific">Candidatus Kentrum sp. TUN</name>
    <dbReference type="NCBI Taxonomy" id="2126343"/>
    <lineage>
        <taxon>Bacteria</taxon>
        <taxon>Pseudomonadati</taxon>
        <taxon>Pseudomonadota</taxon>
        <taxon>Gammaproteobacteria</taxon>
        <taxon>Candidatus Kentrum</taxon>
    </lineage>
</organism>
<dbReference type="EMBL" id="CAADFX010000020">
    <property type="protein sequence ID" value="VFK54171.1"/>
    <property type="molecule type" value="Genomic_DNA"/>
</dbReference>
<protein>
    <submittedName>
        <fullName evidence="2">Toprim domain-containing protein</fullName>
    </submittedName>
</protein>
<gene>
    <name evidence="2" type="ORF">BECKTUN1418D_GA0071000_10207</name>
</gene>
<dbReference type="InterPro" id="IPR006171">
    <property type="entry name" value="TOPRIM_dom"/>
</dbReference>
<accession>A0A450ZK78</accession>
<proteinExistence type="predicted"/>
<evidence type="ECO:0000313" key="2">
    <source>
        <dbReference type="EMBL" id="VFK54171.1"/>
    </source>
</evidence>
<dbReference type="Pfam" id="PF13362">
    <property type="entry name" value="Toprim_3"/>
    <property type="match status" value="1"/>
</dbReference>
<reference evidence="2" key="1">
    <citation type="submission" date="2019-02" db="EMBL/GenBank/DDBJ databases">
        <authorList>
            <person name="Gruber-Vodicka R. H."/>
            <person name="Seah K. B. B."/>
        </authorList>
    </citation>
    <scope>NUCLEOTIDE SEQUENCE</scope>
    <source>
        <strain evidence="2">BECK_BY1</strain>
    </source>
</reference>
<evidence type="ECO:0000259" key="1">
    <source>
        <dbReference type="Pfam" id="PF13362"/>
    </source>
</evidence>
<name>A0A450ZK78_9GAMM</name>